<dbReference type="Proteomes" id="UP001201163">
    <property type="component" value="Unassembled WGS sequence"/>
</dbReference>
<sequence>MESNSRSVPDMDDQPQVIHLKEISVDFIKTRPISDLELVFKGDAGVTHTSNKFKSRLFLNSDLIRWNINMYLKTHTSATLTIQRALFKIRVAEVSVEFKPYKFGDDKVVHLEDSNHRVTVTLVYRKSKSPADVTRVLGSQTTFTNTIAPMDTQQPRRRNPEVQFRVLIIGRANAGKTSILKRICETTESPVIYREGKAVKVDPSMDRGEHRIDDELVFSNHRGYVFHDSRGIEAGSAGELDILREFIQSKCGKGRLRDRLHAIWLDSRVFAITTTDRHILRYCVPMDNQRPQLDLKYFKDICPEGNVRSISAKCPNPCGGFRKPR</sequence>
<evidence type="ECO:0000313" key="1">
    <source>
        <dbReference type="EMBL" id="KAH8996040.1"/>
    </source>
</evidence>
<dbReference type="Gene3D" id="3.40.50.300">
    <property type="entry name" value="P-loop containing nucleotide triphosphate hydrolases"/>
    <property type="match status" value="1"/>
</dbReference>
<dbReference type="AlphaFoldDB" id="A0AAD4QFR4"/>
<evidence type="ECO:0000313" key="2">
    <source>
        <dbReference type="Proteomes" id="UP001201163"/>
    </source>
</evidence>
<comment type="caution">
    <text evidence="1">The sequence shown here is derived from an EMBL/GenBank/DDBJ whole genome shotgun (WGS) entry which is preliminary data.</text>
</comment>
<dbReference type="SUPFAM" id="SSF52540">
    <property type="entry name" value="P-loop containing nucleoside triphosphate hydrolases"/>
    <property type="match status" value="1"/>
</dbReference>
<dbReference type="InterPro" id="IPR027417">
    <property type="entry name" value="P-loop_NTPase"/>
</dbReference>
<organism evidence="1 2">
    <name type="scientific">Lactarius akahatsu</name>
    <dbReference type="NCBI Taxonomy" id="416441"/>
    <lineage>
        <taxon>Eukaryota</taxon>
        <taxon>Fungi</taxon>
        <taxon>Dikarya</taxon>
        <taxon>Basidiomycota</taxon>
        <taxon>Agaricomycotina</taxon>
        <taxon>Agaricomycetes</taxon>
        <taxon>Russulales</taxon>
        <taxon>Russulaceae</taxon>
        <taxon>Lactarius</taxon>
    </lineage>
</organism>
<gene>
    <name evidence="1" type="ORF">EDB92DRAFT_116897</name>
</gene>
<keyword evidence="2" id="KW-1185">Reference proteome</keyword>
<name>A0AAD4QFR4_9AGAM</name>
<evidence type="ECO:0008006" key="3">
    <source>
        <dbReference type="Google" id="ProtNLM"/>
    </source>
</evidence>
<reference evidence="1" key="1">
    <citation type="submission" date="2022-01" db="EMBL/GenBank/DDBJ databases">
        <title>Comparative genomics reveals a dynamic genome evolution in the ectomycorrhizal milk-cap (Lactarius) mushrooms.</title>
        <authorList>
            <consortium name="DOE Joint Genome Institute"/>
            <person name="Lebreton A."/>
            <person name="Tang N."/>
            <person name="Kuo A."/>
            <person name="LaButti K."/>
            <person name="Drula E."/>
            <person name="Barry K."/>
            <person name="Clum A."/>
            <person name="Lipzen A."/>
            <person name="Mousain D."/>
            <person name="Ng V."/>
            <person name="Wang R."/>
            <person name="Wang X."/>
            <person name="Dai Y."/>
            <person name="Henrissat B."/>
            <person name="Grigoriev I.V."/>
            <person name="Guerin-Laguette A."/>
            <person name="Yu F."/>
            <person name="Martin F.M."/>
        </authorList>
    </citation>
    <scope>NUCLEOTIDE SEQUENCE</scope>
    <source>
        <strain evidence="1">QP</strain>
    </source>
</reference>
<protein>
    <recommendedName>
        <fullName evidence="3">G domain-containing protein</fullName>
    </recommendedName>
</protein>
<accession>A0AAD4QFR4</accession>
<proteinExistence type="predicted"/>
<dbReference type="EMBL" id="JAKELL010000010">
    <property type="protein sequence ID" value="KAH8996040.1"/>
    <property type="molecule type" value="Genomic_DNA"/>
</dbReference>